<dbReference type="AlphaFoldDB" id="S8DL70"/>
<evidence type="ECO:0000256" key="1">
    <source>
        <dbReference type="SAM" id="MobiDB-lite"/>
    </source>
</evidence>
<dbReference type="InParanoid" id="S8DL70"/>
<name>S8DL70_FOMSC</name>
<dbReference type="EMBL" id="KE504238">
    <property type="protein sequence ID" value="EPS94271.1"/>
    <property type="molecule type" value="Genomic_DNA"/>
</dbReference>
<keyword evidence="3" id="KW-1185">Reference proteome</keyword>
<organism evidence="2 3">
    <name type="scientific">Fomitopsis schrenkii</name>
    <name type="common">Brown rot fungus</name>
    <dbReference type="NCBI Taxonomy" id="2126942"/>
    <lineage>
        <taxon>Eukaryota</taxon>
        <taxon>Fungi</taxon>
        <taxon>Dikarya</taxon>
        <taxon>Basidiomycota</taxon>
        <taxon>Agaricomycotina</taxon>
        <taxon>Agaricomycetes</taxon>
        <taxon>Polyporales</taxon>
        <taxon>Fomitopsis</taxon>
    </lineage>
</organism>
<protein>
    <submittedName>
        <fullName evidence="2">Uncharacterized protein</fullName>
    </submittedName>
</protein>
<dbReference type="HOGENOM" id="CLU_2440880_0_0_1"/>
<accession>S8DL70</accession>
<feature type="region of interest" description="Disordered" evidence="1">
    <location>
        <begin position="35"/>
        <end position="77"/>
    </location>
</feature>
<dbReference type="Proteomes" id="UP000015241">
    <property type="component" value="Unassembled WGS sequence"/>
</dbReference>
<sequence length="90" mass="10314">MAVTRITVHPAQQCKGSKFWAHHPRERELGEAQWLEARTDGSAPLPSYSLHDPEPENGPRTQEIEGPGTSPREFDEELFGREVFDWEDLE</sequence>
<evidence type="ECO:0000313" key="3">
    <source>
        <dbReference type="Proteomes" id="UP000015241"/>
    </source>
</evidence>
<proteinExistence type="predicted"/>
<reference evidence="2 3" key="1">
    <citation type="journal article" date="2012" name="Science">
        <title>The Paleozoic origin of enzymatic lignin decomposition reconstructed from 31 fungal genomes.</title>
        <authorList>
            <person name="Floudas D."/>
            <person name="Binder M."/>
            <person name="Riley R."/>
            <person name="Barry K."/>
            <person name="Blanchette R.A."/>
            <person name="Henrissat B."/>
            <person name="Martinez A.T."/>
            <person name="Otillar R."/>
            <person name="Spatafora J.W."/>
            <person name="Yadav J.S."/>
            <person name="Aerts A."/>
            <person name="Benoit I."/>
            <person name="Boyd A."/>
            <person name="Carlson A."/>
            <person name="Copeland A."/>
            <person name="Coutinho P.M."/>
            <person name="de Vries R.P."/>
            <person name="Ferreira P."/>
            <person name="Findley K."/>
            <person name="Foster B."/>
            <person name="Gaskell J."/>
            <person name="Glotzer D."/>
            <person name="Gorecki P."/>
            <person name="Heitman J."/>
            <person name="Hesse C."/>
            <person name="Hori C."/>
            <person name="Igarashi K."/>
            <person name="Jurgens J.A."/>
            <person name="Kallen N."/>
            <person name="Kersten P."/>
            <person name="Kohler A."/>
            <person name="Kuees U."/>
            <person name="Kumar T.K.A."/>
            <person name="Kuo A."/>
            <person name="LaButti K."/>
            <person name="Larrondo L.F."/>
            <person name="Lindquist E."/>
            <person name="Ling A."/>
            <person name="Lombard V."/>
            <person name="Lucas S."/>
            <person name="Lundell T."/>
            <person name="Martin R."/>
            <person name="McLaughlin D.J."/>
            <person name="Morgenstern I."/>
            <person name="Morin E."/>
            <person name="Murat C."/>
            <person name="Nagy L.G."/>
            <person name="Nolan M."/>
            <person name="Ohm R.A."/>
            <person name="Patyshakuliyeva A."/>
            <person name="Rokas A."/>
            <person name="Ruiz-Duenas F.J."/>
            <person name="Sabat G."/>
            <person name="Salamov A."/>
            <person name="Samejima M."/>
            <person name="Schmutz J."/>
            <person name="Slot J.C."/>
            <person name="St John F."/>
            <person name="Stenlid J."/>
            <person name="Sun H."/>
            <person name="Sun S."/>
            <person name="Syed K."/>
            <person name="Tsang A."/>
            <person name="Wiebenga A."/>
            <person name="Young D."/>
            <person name="Pisabarro A."/>
            <person name="Eastwood D.C."/>
            <person name="Martin F."/>
            <person name="Cullen D."/>
            <person name="Grigoriev I.V."/>
            <person name="Hibbett D.S."/>
        </authorList>
    </citation>
    <scope>NUCLEOTIDE SEQUENCE</scope>
    <source>
        <strain evidence="3">FP-58527</strain>
    </source>
</reference>
<gene>
    <name evidence="2" type="ORF">FOMPIDRAFT_1055210</name>
</gene>
<evidence type="ECO:0000313" key="2">
    <source>
        <dbReference type="EMBL" id="EPS94271.1"/>
    </source>
</evidence>